<accession>A0AAV1K214</accession>
<protein>
    <submittedName>
        <fullName evidence="3">Uncharacterized protein</fullName>
    </submittedName>
</protein>
<evidence type="ECO:0000256" key="2">
    <source>
        <dbReference type="SAM" id="SignalP"/>
    </source>
</evidence>
<evidence type="ECO:0000313" key="3">
    <source>
        <dbReference type="EMBL" id="CAK1555170.1"/>
    </source>
</evidence>
<comment type="caution">
    <text evidence="3">The sequence shown here is derived from an EMBL/GenBank/DDBJ whole genome shotgun (WGS) entry which is preliminary data.</text>
</comment>
<proteinExistence type="predicted"/>
<reference evidence="3 4" key="1">
    <citation type="submission" date="2023-11" db="EMBL/GenBank/DDBJ databases">
        <authorList>
            <person name="Okamura Y."/>
        </authorList>
    </citation>
    <scope>NUCLEOTIDE SEQUENCE [LARGE SCALE GENOMIC DNA]</scope>
</reference>
<dbReference type="EMBL" id="CAVLEF010000280">
    <property type="protein sequence ID" value="CAK1555170.1"/>
    <property type="molecule type" value="Genomic_DNA"/>
</dbReference>
<gene>
    <name evidence="3" type="ORF">LNINA_LOCUS14006</name>
</gene>
<feature type="compositionally biased region" description="Polar residues" evidence="1">
    <location>
        <begin position="91"/>
        <end position="110"/>
    </location>
</feature>
<dbReference type="Proteomes" id="UP001497472">
    <property type="component" value="Unassembled WGS sequence"/>
</dbReference>
<keyword evidence="4" id="KW-1185">Reference proteome</keyword>
<feature type="chain" id="PRO_5043449368" evidence="2">
    <location>
        <begin position="20"/>
        <end position="208"/>
    </location>
</feature>
<keyword evidence="2" id="KW-0732">Signal</keyword>
<dbReference type="AlphaFoldDB" id="A0AAV1K214"/>
<feature type="region of interest" description="Disordered" evidence="1">
    <location>
        <begin position="68"/>
        <end position="110"/>
    </location>
</feature>
<sequence>MALITASIVITIFIVHVNSEQENISPKLGVKNLITKVVKEQSNKINELLNKIQTNAQKVLQKLRNLNQNPVLNGSPKKASMDRTGRGKSLGPQQLQIEAPSTASERSFTSHYSPSSYGVSTSYGTATYHHHSIGFDPFNIVLSMSLLSILFQALQGLLANTRLPTPVIEAKSLDPVESFVKKLRDKKKKDVERMYAKKYWKKHKNLID</sequence>
<organism evidence="3 4">
    <name type="scientific">Leptosia nina</name>
    <dbReference type="NCBI Taxonomy" id="320188"/>
    <lineage>
        <taxon>Eukaryota</taxon>
        <taxon>Metazoa</taxon>
        <taxon>Ecdysozoa</taxon>
        <taxon>Arthropoda</taxon>
        <taxon>Hexapoda</taxon>
        <taxon>Insecta</taxon>
        <taxon>Pterygota</taxon>
        <taxon>Neoptera</taxon>
        <taxon>Endopterygota</taxon>
        <taxon>Lepidoptera</taxon>
        <taxon>Glossata</taxon>
        <taxon>Ditrysia</taxon>
        <taxon>Papilionoidea</taxon>
        <taxon>Pieridae</taxon>
        <taxon>Pierinae</taxon>
        <taxon>Leptosia</taxon>
    </lineage>
</organism>
<evidence type="ECO:0000313" key="4">
    <source>
        <dbReference type="Proteomes" id="UP001497472"/>
    </source>
</evidence>
<feature type="signal peptide" evidence="2">
    <location>
        <begin position="1"/>
        <end position="19"/>
    </location>
</feature>
<evidence type="ECO:0000256" key="1">
    <source>
        <dbReference type="SAM" id="MobiDB-lite"/>
    </source>
</evidence>
<name>A0AAV1K214_9NEOP</name>